<dbReference type="EMBL" id="PQXF01000063">
    <property type="protein sequence ID" value="PXF57326.1"/>
    <property type="molecule type" value="Genomic_DNA"/>
</dbReference>
<proteinExistence type="predicted"/>
<name>A0AC61KYR5_9EURY</name>
<evidence type="ECO:0000313" key="1">
    <source>
        <dbReference type="EMBL" id="PXF57326.1"/>
    </source>
</evidence>
<dbReference type="Proteomes" id="UP000248329">
    <property type="component" value="Unassembled WGS sequence"/>
</dbReference>
<accession>A0AC61KYR5</accession>
<comment type="caution">
    <text evidence="1">The sequence shown here is derived from an EMBL/GenBank/DDBJ whole genome shotgun (WGS) entry which is preliminary data.</text>
</comment>
<evidence type="ECO:0000313" key="2">
    <source>
        <dbReference type="Proteomes" id="UP000248329"/>
    </source>
</evidence>
<sequence length="787" mass="90286">MRKIPKELMNALSDEFSSDQIEEGHKRLEWIIRVRDRGEDCQVVLDELGLDLSSNSYRKYKGIVDIYGIRGLIPKKVPRWKFTLEVRSYVRGVADGWSLVNAGLSRFTGNQLKIMLDGEFERQFSLSKTNEFMNELGFPRKRSDSGKTKKTACENAGYLGFMEAGLQELGLEDELVARIDAVVKESSASSVPCPNYKNKDEFGRFTGPPGVFKTVDSRDDINYSGHDVAKTSARVFAQKMRELLSLPITTVNGCFTELDNGSRTMRKAFCGFPYQPATIDKFLRELKYYDLESVLNSGLGRFWYDHWNGSLIGDEMVFLSVDNKLNHLYTTKNCSMGKIGSTGEIDYCMGGCYLNDQNGHFLCFHPTNGQLHLPLGAETVLADFMDGFTDGKPNIAIVGDREMRSVPKLVETKENKDYDIITRVKAHESELEKIQDKQCHGVLIKSESGEYSVEQTICDNHCGAIYSGTVTLKNSEDGESYCFNVEALDRPHINIPLTVINTFEDNPLPPGETVIQYLNRANNQERSFHHVDRFANGKKNYGYGKKQVTEDMHKAKREELEKQKEGIEIQIVKTCADEGELKIKRQEAQKAFNKSKTDISKAIGEATETKAEDFREQTAQYRKMEEIKNEEIELRVEREKEKNEFRKEASDLKNKRKKTEKKAERKEREIEKLSTKHAKYENETRAASLMTTISMIYISVCRHILETTFKNENIGLETLIEKIFRLPGRYVDTQTERIVYLDCQNKNRNKHEQKFNSMVRRACNDISKRCIKMNDGRLLRMEYVMPP</sequence>
<organism evidence="1 2">
    <name type="scientific">Candidatus Methanogaster sp</name>
    <dbReference type="NCBI Taxonomy" id="3386292"/>
    <lineage>
        <taxon>Archaea</taxon>
        <taxon>Methanobacteriati</taxon>
        <taxon>Methanobacteriota</taxon>
        <taxon>Stenosarchaea group</taxon>
        <taxon>Methanomicrobia</taxon>
        <taxon>Methanosarcinales</taxon>
        <taxon>ANME-2 cluster</taxon>
        <taxon>Candidatus Methanogasteraceae</taxon>
        <taxon>Candidatus Methanogaster</taxon>
    </lineage>
</organism>
<gene>
    <name evidence="1" type="ORF">C4B59_15450</name>
</gene>
<reference evidence="1" key="1">
    <citation type="submission" date="2018-01" db="EMBL/GenBank/DDBJ databases">
        <authorList>
            <person name="Krukenberg V."/>
        </authorList>
    </citation>
    <scope>NUCLEOTIDE SEQUENCE</scope>
    <source>
        <strain evidence="1">E20ANME2</strain>
    </source>
</reference>
<protein>
    <submittedName>
        <fullName evidence="1">Uncharacterized protein</fullName>
    </submittedName>
</protein>